<proteinExistence type="predicted"/>
<dbReference type="Proteomes" id="UP001631969">
    <property type="component" value="Unassembled WGS sequence"/>
</dbReference>
<reference evidence="1" key="1">
    <citation type="submission" date="2024-12" db="EMBL/GenBank/DDBJ databases">
        <authorList>
            <person name="Wu N."/>
        </authorList>
    </citation>
    <scope>NUCLEOTIDE SEQUENCE</scope>
    <source>
        <strain evidence="1">P15</strain>
    </source>
</reference>
<gene>
    <name evidence="1" type="ORF">ACI1P1_19570</name>
</gene>
<comment type="caution">
    <text evidence="1">The sequence shown here is derived from an EMBL/GenBank/DDBJ whole genome shotgun (WGS) entry which is preliminary data.</text>
</comment>
<sequence>MGKFIGFVLLWQLLGNPFLAILVILVIGYFLERRFIGLTPSIGKPFKRNRRLSVLRRELESRPHDTRSKLEAARLYLEKKRFREAHDYLEQVLPVMDDSAEVLVELGWAKLRLGQLEEGESLVRQGLERNPRVRYGEPYLWLSEAFLEKEPAKALHYLEELRQLNSSSSEAFYRMGELYRSMGRKEEAKAAYGEALRIYRSLPKYKRKSERRWALLSRLKKNAG</sequence>
<protein>
    <submittedName>
        <fullName evidence="1">Tetratricopeptide repeat protein</fullName>
    </submittedName>
</protein>
<name>A0ACC7P2I3_9BACL</name>
<accession>A0ACC7P2I3</accession>
<dbReference type="EMBL" id="JBJURJ010000013">
    <property type="protein sequence ID" value="MFM9330505.1"/>
    <property type="molecule type" value="Genomic_DNA"/>
</dbReference>
<organism evidence="1 2">
    <name type="scientific">Paenibacillus mesotrionivorans</name>
    <dbReference type="NCBI Taxonomy" id="3160968"/>
    <lineage>
        <taxon>Bacteria</taxon>
        <taxon>Bacillati</taxon>
        <taxon>Bacillota</taxon>
        <taxon>Bacilli</taxon>
        <taxon>Bacillales</taxon>
        <taxon>Paenibacillaceae</taxon>
        <taxon>Paenibacillus</taxon>
    </lineage>
</organism>
<evidence type="ECO:0000313" key="1">
    <source>
        <dbReference type="EMBL" id="MFM9330505.1"/>
    </source>
</evidence>
<evidence type="ECO:0000313" key="2">
    <source>
        <dbReference type="Proteomes" id="UP001631969"/>
    </source>
</evidence>
<keyword evidence="2" id="KW-1185">Reference proteome</keyword>